<evidence type="ECO:0000313" key="2">
    <source>
        <dbReference type="Proteomes" id="UP001438707"/>
    </source>
</evidence>
<protein>
    <submittedName>
        <fullName evidence="1">Uncharacterized protein</fullName>
    </submittedName>
</protein>
<keyword evidence="2" id="KW-1185">Reference proteome</keyword>
<dbReference type="InterPro" id="IPR002816">
    <property type="entry name" value="TraB/PrgY/GumN_fam"/>
</dbReference>
<evidence type="ECO:0000313" key="1">
    <source>
        <dbReference type="EMBL" id="KAK9830693.1"/>
    </source>
</evidence>
<dbReference type="CDD" id="cd14726">
    <property type="entry name" value="TraB_PrgY-like"/>
    <property type="match status" value="1"/>
</dbReference>
<dbReference type="PANTHER" id="PTHR21530">
    <property type="entry name" value="PHEROMONE SHUTDOWN PROTEIN"/>
    <property type="match status" value="1"/>
</dbReference>
<dbReference type="Proteomes" id="UP001438707">
    <property type="component" value="Unassembled WGS sequence"/>
</dbReference>
<proteinExistence type="predicted"/>
<dbReference type="EMBL" id="JALJOS010000015">
    <property type="protein sequence ID" value="KAK9830693.1"/>
    <property type="molecule type" value="Genomic_DNA"/>
</dbReference>
<dbReference type="Pfam" id="PF01963">
    <property type="entry name" value="TraB_PrgY_gumN"/>
    <property type="match status" value="1"/>
</dbReference>
<organism evidence="1 2">
    <name type="scientific">Apatococcus lobatus</name>
    <dbReference type="NCBI Taxonomy" id="904363"/>
    <lineage>
        <taxon>Eukaryota</taxon>
        <taxon>Viridiplantae</taxon>
        <taxon>Chlorophyta</taxon>
        <taxon>core chlorophytes</taxon>
        <taxon>Trebouxiophyceae</taxon>
        <taxon>Chlorellales</taxon>
        <taxon>Chlorellaceae</taxon>
        <taxon>Apatococcus</taxon>
    </lineage>
</organism>
<sequence>MAKNVGFLELHCRVPDQIRPAFVPKRPARFLLRVQSSIDQVPLGYDFKAATLAPARKALACCSPRVKELVEEGLLVAVARRQGYVERRLDGYQEPKMVYLLGTTHRSQQSADDVQQVVQELQPQSVVVELCRSRAGVMYDDPASPEVSTTGRVEPLVLPQWAVPLIQGNRSMQLGGAGGLLLTTLMARMDGQASMPGGGSRNSNEFRAARIAAEGVSAQIVLGDRPLEITAQRAWEAVSWGQRLQLLWLVLRAPKQLPTQLPPPEQALQQLQQLSQGITPAGMGLPPEGFGTTTEALAKVVRVLLDERDQYLAWCLQRSKAVNQAERVVGVVGLAHLRGIAYHLQNSDGNLRFKDLVGRRDWKRRQATRGRKG</sequence>
<dbReference type="PANTHER" id="PTHR21530:SF0">
    <property type="entry name" value="TRAB FAMILY PROTEIN"/>
    <property type="match status" value="1"/>
</dbReference>
<gene>
    <name evidence="1" type="ORF">WJX74_002859</name>
</gene>
<dbReference type="AlphaFoldDB" id="A0AAW1RAR7"/>
<reference evidence="1 2" key="1">
    <citation type="journal article" date="2024" name="Nat. Commun.">
        <title>Phylogenomics reveals the evolutionary origins of lichenization in chlorophyte algae.</title>
        <authorList>
            <person name="Puginier C."/>
            <person name="Libourel C."/>
            <person name="Otte J."/>
            <person name="Skaloud P."/>
            <person name="Haon M."/>
            <person name="Grisel S."/>
            <person name="Petersen M."/>
            <person name="Berrin J.G."/>
            <person name="Delaux P.M."/>
            <person name="Dal Grande F."/>
            <person name="Keller J."/>
        </authorList>
    </citation>
    <scope>NUCLEOTIDE SEQUENCE [LARGE SCALE GENOMIC DNA]</scope>
    <source>
        <strain evidence="1 2">SAG 2145</strain>
    </source>
</reference>
<name>A0AAW1RAR7_9CHLO</name>
<dbReference type="InterPro" id="IPR046345">
    <property type="entry name" value="TraB_PrgY-like"/>
</dbReference>
<accession>A0AAW1RAR7</accession>
<comment type="caution">
    <text evidence="1">The sequence shown here is derived from an EMBL/GenBank/DDBJ whole genome shotgun (WGS) entry which is preliminary data.</text>
</comment>